<sequence length="720" mass="77834">MHQTIQTLAPEVIAQIAAGEVIQRPVNAVKELLDNALDAGATQVAITVKDGGKKLLTIQDNGHGVQAEDLHLLCKRHATSKLQKYEDLTGISTLGFRGEALASISCMAHLSVVTRHTASAAGLKASYRNTALEAPGPVTCAAQPGTTFVIEDLYYNLEQRRKALGSAAEEYSRILDLVGKYAVSRPEVAFSCKKQGERRADLHTISGASRRDNVRAVYGAAAAQSLLPLVCRVPAEDESLSVSKDQETELSFSAEGFVSCLHFTGRRTISLIKINGHLVQCRPLEHSLEAFYHSHARLKPFVFLDIQLPGDQVDVNVHPTKHEVIMLHQEEITQALCDALQHLHSGQLQCSCSHAISARAGSAAAAPQKPNVGTGYRPESLVRTDRHTQKLHNFFMPSSQLPSSSSGPAIATPPGAGHREDGVAETKPADSSAVQQEVLPSAEGSGQDGHRESKRPRLLEENTGTLAAAAAREKLQLEAHSGLRQRLQHFVLVGQIDGQSMLVQEGLDLILVNTSALAHDLFYQLAVEGWGIFPSIVIANPVSIATLVSIALKDQVPKDKVAEAAAKAEACLLTHCQALEHGMRLGIDESNRTVTALPLLLPNYMPNQNGLPSLLAGLANILQQPGGAQDVEGIAEALAAFYAPKEVGETENQHWKDSNEAEQIVSAMFSSRITSIQHTMEHVLFPALRGRLIPRKKRAGDGTFTQLANLKMLYRVFERC</sequence>
<feature type="compositionally biased region" description="Low complexity" evidence="6">
    <location>
        <begin position="397"/>
        <end position="408"/>
    </location>
</feature>
<dbReference type="Pfam" id="PF01119">
    <property type="entry name" value="DNA_mis_repair"/>
    <property type="match status" value="1"/>
</dbReference>
<feature type="compositionally biased region" description="Basic and acidic residues" evidence="6">
    <location>
        <begin position="417"/>
        <end position="428"/>
    </location>
</feature>
<evidence type="ECO:0000259" key="7">
    <source>
        <dbReference type="SMART" id="SM01340"/>
    </source>
</evidence>
<dbReference type="InterPro" id="IPR032189">
    <property type="entry name" value="Mlh1_C"/>
</dbReference>
<dbReference type="Proteomes" id="UP001497392">
    <property type="component" value="Unassembled WGS sequence"/>
</dbReference>
<dbReference type="EMBL" id="CAXHTA020000007">
    <property type="protein sequence ID" value="CAL5222516.1"/>
    <property type="molecule type" value="Genomic_DNA"/>
</dbReference>
<evidence type="ECO:0000313" key="8">
    <source>
        <dbReference type="EMBL" id="CAL5222516.1"/>
    </source>
</evidence>
<evidence type="ECO:0000256" key="6">
    <source>
        <dbReference type="SAM" id="MobiDB-lite"/>
    </source>
</evidence>
<evidence type="ECO:0000256" key="1">
    <source>
        <dbReference type="ARBA" id="ARBA00004123"/>
    </source>
</evidence>
<evidence type="ECO:0000256" key="4">
    <source>
        <dbReference type="ARBA" id="ARBA00023204"/>
    </source>
</evidence>
<dbReference type="InterPro" id="IPR036890">
    <property type="entry name" value="HATPase_C_sf"/>
</dbReference>
<dbReference type="PANTHER" id="PTHR10073:SF12">
    <property type="entry name" value="DNA MISMATCH REPAIR PROTEIN MLH1"/>
    <property type="match status" value="1"/>
</dbReference>
<gene>
    <name evidence="8" type="primary">g4891</name>
    <name evidence="8" type="ORF">VP750_LOCUS4175</name>
</gene>
<dbReference type="InterPro" id="IPR014762">
    <property type="entry name" value="DNA_mismatch_repair_CS"/>
</dbReference>
<dbReference type="Pfam" id="PF16413">
    <property type="entry name" value="Mlh1_C"/>
    <property type="match status" value="1"/>
</dbReference>
<comment type="caution">
    <text evidence="8">The sequence shown here is derived from an EMBL/GenBank/DDBJ whole genome shotgun (WGS) entry which is preliminary data.</text>
</comment>
<organism evidence="8 9">
    <name type="scientific">Coccomyxa viridis</name>
    <dbReference type="NCBI Taxonomy" id="1274662"/>
    <lineage>
        <taxon>Eukaryota</taxon>
        <taxon>Viridiplantae</taxon>
        <taxon>Chlorophyta</taxon>
        <taxon>core chlorophytes</taxon>
        <taxon>Trebouxiophyceae</taxon>
        <taxon>Trebouxiophyceae incertae sedis</taxon>
        <taxon>Coccomyxaceae</taxon>
        <taxon>Coccomyxa</taxon>
    </lineage>
</organism>
<comment type="similarity">
    <text evidence="2">Belongs to the DNA mismatch repair MutL/HexB family.</text>
</comment>
<feature type="compositionally biased region" description="Basic and acidic residues" evidence="6">
    <location>
        <begin position="448"/>
        <end position="460"/>
    </location>
</feature>
<proteinExistence type="inferred from homology"/>
<accession>A0ABP1FU11</accession>
<evidence type="ECO:0000256" key="2">
    <source>
        <dbReference type="ARBA" id="ARBA00006082"/>
    </source>
</evidence>
<dbReference type="InterPro" id="IPR002099">
    <property type="entry name" value="MutL/Mlh/PMS"/>
</dbReference>
<keyword evidence="3" id="KW-0227">DNA damage</keyword>
<feature type="region of interest" description="Disordered" evidence="6">
    <location>
        <begin position="396"/>
        <end position="460"/>
    </location>
</feature>
<dbReference type="InterPro" id="IPR014721">
    <property type="entry name" value="Ribsml_uS5_D2-typ_fold_subgr"/>
</dbReference>
<evidence type="ECO:0000313" key="9">
    <source>
        <dbReference type="Proteomes" id="UP001497392"/>
    </source>
</evidence>
<name>A0ABP1FU11_9CHLO</name>
<feature type="domain" description="DNA mismatch repair protein S5" evidence="7">
    <location>
        <begin position="214"/>
        <end position="341"/>
    </location>
</feature>
<dbReference type="CDD" id="cd16926">
    <property type="entry name" value="HATPase_MutL-MLH-PMS-like"/>
    <property type="match status" value="1"/>
</dbReference>
<protein>
    <submittedName>
        <fullName evidence="8">G4891 protein</fullName>
    </submittedName>
</protein>
<dbReference type="SMART" id="SM01340">
    <property type="entry name" value="DNA_mis_repair"/>
    <property type="match status" value="1"/>
</dbReference>
<dbReference type="SUPFAM" id="SSF54211">
    <property type="entry name" value="Ribosomal protein S5 domain 2-like"/>
    <property type="match status" value="1"/>
</dbReference>
<dbReference type="PROSITE" id="PS00058">
    <property type="entry name" value="DNA_MISMATCH_REPAIR_1"/>
    <property type="match status" value="1"/>
</dbReference>
<keyword evidence="4" id="KW-0234">DNA repair</keyword>
<dbReference type="InterPro" id="IPR013507">
    <property type="entry name" value="DNA_mismatch_S5_2-like"/>
</dbReference>
<dbReference type="InterPro" id="IPR020568">
    <property type="entry name" value="Ribosomal_Su5_D2-typ_SF"/>
</dbReference>
<dbReference type="SUPFAM" id="SSF55874">
    <property type="entry name" value="ATPase domain of HSP90 chaperone/DNA topoisomerase II/histidine kinase"/>
    <property type="match status" value="1"/>
</dbReference>
<evidence type="ECO:0000256" key="5">
    <source>
        <dbReference type="ARBA" id="ARBA00023242"/>
    </source>
</evidence>
<evidence type="ECO:0000256" key="3">
    <source>
        <dbReference type="ARBA" id="ARBA00022763"/>
    </source>
</evidence>
<dbReference type="PANTHER" id="PTHR10073">
    <property type="entry name" value="DNA MISMATCH REPAIR PROTEIN MLH, PMS, MUTL"/>
    <property type="match status" value="1"/>
</dbReference>
<dbReference type="Pfam" id="PF13589">
    <property type="entry name" value="HATPase_c_3"/>
    <property type="match status" value="1"/>
</dbReference>
<reference evidence="8 9" key="1">
    <citation type="submission" date="2024-06" db="EMBL/GenBank/DDBJ databases">
        <authorList>
            <person name="Kraege A."/>
            <person name="Thomma B."/>
        </authorList>
    </citation>
    <scope>NUCLEOTIDE SEQUENCE [LARGE SCALE GENOMIC DNA]</scope>
</reference>
<keyword evidence="5" id="KW-0539">Nucleus</keyword>
<keyword evidence="9" id="KW-1185">Reference proteome</keyword>
<comment type="subcellular location">
    <subcellularLocation>
        <location evidence="1">Nucleus</location>
    </subcellularLocation>
</comment>
<dbReference type="Gene3D" id="3.30.230.10">
    <property type="match status" value="1"/>
</dbReference>
<dbReference type="InterPro" id="IPR038973">
    <property type="entry name" value="MutL/Mlh/Pms-like"/>
</dbReference>
<dbReference type="Gene3D" id="3.30.565.10">
    <property type="entry name" value="Histidine kinase-like ATPase, C-terminal domain"/>
    <property type="match status" value="1"/>
</dbReference>
<dbReference type="NCBIfam" id="TIGR00585">
    <property type="entry name" value="mutl"/>
    <property type="match status" value="1"/>
</dbReference>